<reference evidence="2 3" key="1">
    <citation type="submission" date="2020-03" db="EMBL/GenBank/DDBJ databases">
        <authorList>
            <person name="Sun Q."/>
        </authorList>
    </citation>
    <scope>NUCLEOTIDE SEQUENCE [LARGE SCALE GENOMIC DNA]</scope>
    <source>
        <strain evidence="2 3">KACC 21451</strain>
    </source>
</reference>
<protein>
    <submittedName>
        <fullName evidence="2">SDR family NAD(P)-dependent oxidoreductase</fullName>
    </submittedName>
</protein>
<dbReference type="GO" id="GO:0016491">
    <property type="term" value="F:oxidoreductase activity"/>
    <property type="evidence" value="ECO:0007669"/>
    <property type="project" value="UniProtKB-KW"/>
</dbReference>
<evidence type="ECO:0000313" key="3">
    <source>
        <dbReference type="Proteomes" id="UP000587942"/>
    </source>
</evidence>
<dbReference type="Proteomes" id="UP000587942">
    <property type="component" value="Unassembled WGS sequence"/>
</dbReference>
<evidence type="ECO:0000256" key="1">
    <source>
        <dbReference type="ARBA" id="ARBA00023002"/>
    </source>
</evidence>
<dbReference type="Pfam" id="PF00106">
    <property type="entry name" value="adh_short"/>
    <property type="match status" value="1"/>
</dbReference>
<keyword evidence="1" id="KW-0560">Oxidoreductase</keyword>
<dbReference type="InterPro" id="IPR036291">
    <property type="entry name" value="NAD(P)-bd_dom_sf"/>
</dbReference>
<dbReference type="SUPFAM" id="SSF51735">
    <property type="entry name" value="NAD(P)-binding Rossmann-fold domains"/>
    <property type="match status" value="1"/>
</dbReference>
<dbReference type="PANTHER" id="PTHR43157">
    <property type="entry name" value="PHOSPHATIDYLINOSITOL-GLYCAN BIOSYNTHESIS CLASS F PROTEIN-RELATED"/>
    <property type="match status" value="1"/>
</dbReference>
<dbReference type="EMBL" id="JAAVUM010000006">
    <property type="protein sequence ID" value="NKE05831.1"/>
    <property type="molecule type" value="Genomic_DNA"/>
</dbReference>
<dbReference type="RefSeq" id="WP_167832272.1">
    <property type="nucleotide sequence ID" value="NZ_JAAVUM010000006.1"/>
</dbReference>
<dbReference type="InterPro" id="IPR002347">
    <property type="entry name" value="SDR_fam"/>
</dbReference>
<evidence type="ECO:0000313" key="2">
    <source>
        <dbReference type="EMBL" id="NKE05831.1"/>
    </source>
</evidence>
<accession>A0A846TTY7</accession>
<comment type="caution">
    <text evidence="2">The sequence shown here is derived from an EMBL/GenBank/DDBJ whole genome shotgun (WGS) entry which is preliminary data.</text>
</comment>
<dbReference type="PANTHER" id="PTHR43157:SF31">
    <property type="entry name" value="PHOSPHATIDYLINOSITOL-GLYCAN BIOSYNTHESIS CLASS F PROTEIN"/>
    <property type="match status" value="1"/>
</dbReference>
<proteinExistence type="predicted"/>
<sequence>MDDKIVVITGANSGIGKAAAIKFASEGYTVVMACRNLEKGKSAKQEIIESSKNPHVDLLQLDISSFKSIRQFSTMLKDKYPKLDILIHNAAYLNHGEKQYLLSRDGIELSFATNTVGPFLLTRQLIGMLEKSEDARVLHSCTTNIRHFFDPKRKIEFDNLQGEFKDERPYSTYKFYGDTKMALLLMTFKMAEELRGQGISVNAVQIPAIKLSKETINKLQSGWRFAARIQNVFSAPRETMADTYYYICTSDEFKTVTGKLINDKRKVMESSHYSAGLTQDIKQLMDQNVYPKYADDQENIERVWDLCVSLTRDPVSLS</sequence>
<dbReference type="AlphaFoldDB" id="A0A846TTY7"/>
<dbReference type="Gene3D" id="3.40.50.720">
    <property type="entry name" value="NAD(P)-binding Rossmann-like Domain"/>
    <property type="match status" value="1"/>
</dbReference>
<dbReference type="PRINTS" id="PR00081">
    <property type="entry name" value="GDHRDH"/>
</dbReference>
<name>A0A846TTY7_9BACI</name>
<gene>
    <name evidence="2" type="ORF">GWK17_10195</name>
</gene>
<organism evidence="2 3">
    <name type="scientific">Mesobacillus selenatarsenatis</name>
    <dbReference type="NCBI Taxonomy" id="388741"/>
    <lineage>
        <taxon>Bacteria</taxon>
        <taxon>Bacillati</taxon>
        <taxon>Bacillota</taxon>
        <taxon>Bacilli</taxon>
        <taxon>Bacillales</taxon>
        <taxon>Bacillaceae</taxon>
        <taxon>Mesobacillus</taxon>
    </lineage>
</organism>